<name>A0A1I6D120_9FIRM</name>
<dbReference type="RefSeq" id="WP_092482050.1">
    <property type="nucleotide sequence ID" value="NZ_FOYM01000004.1"/>
</dbReference>
<dbReference type="STRING" id="39060.SAMN05660706_10438"/>
<keyword evidence="1" id="KW-1133">Transmembrane helix</keyword>
<dbReference type="Pfam" id="PF13400">
    <property type="entry name" value="Tad"/>
    <property type="match status" value="1"/>
</dbReference>
<evidence type="ECO:0000313" key="4">
    <source>
        <dbReference type="Proteomes" id="UP000199584"/>
    </source>
</evidence>
<organism evidence="3 4">
    <name type="scientific">Desulfoscipio geothermicus DSM 3669</name>
    <dbReference type="NCBI Taxonomy" id="1121426"/>
    <lineage>
        <taxon>Bacteria</taxon>
        <taxon>Bacillati</taxon>
        <taxon>Bacillota</taxon>
        <taxon>Clostridia</taxon>
        <taxon>Eubacteriales</taxon>
        <taxon>Desulfallaceae</taxon>
        <taxon>Desulfoscipio</taxon>
    </lineage>
</organism>
<dbReference type="InterPro" id="IPR028087">
    <property type="entry name" value="Tad_N"/>
</dbReference>
<keyword evidence="1" id="KW-0472">Membrane</keyword>
<dbReference type="AlphaFoldDB" id="A0A1I6D120"/>
<dbReference type="Proteomes" id="UP000199584">
    <property type="component" value="Unassembled WGS sequence"/>
</dbReference>
<feature type="domain" description="Putative Flp pilus-assembly TadG-like N-terminal" evidence="2">
    <location>
        <begin position="18"/>
        <end position="64"/>
    </location>
</feature>
<protein>
    <submittedName>
        <fullName evidence="3">Putative Flp pilus-assembly TadE/G-like</fullName>
    </submittedName>
</protein>
<keyword evidence="1" id="KW-0812">Transmembrane</keyword>
<feature type="transmembrane region" description="Helical" evidence="1">
    <location>
        <begin position="20"/>
        <end position="46"/>
    </location>
</feature>
<reference evidence="4" key="1">
    <citation type="submission" date="2016-10" db="EMBL/GenBank/DDBJ databases">
        <authorList>
            <person name="Varghese N."/>
            <person name="Submissions S."/>
        </authorList>
    </citation>
    <scope>NUCLEOTIDE SEQUENCE [LARGE SCALE GENOMIC DNA]</scope>
    <source>
        <strain evidence="4">DSM 3669</strain>
    </source>
</reference>
<evidence type="ECO:0000256" key="1">
    <source>
        <dbReference type="SAM" id="Phobius"/>
    </source>
</evidence>
<dbReference type="EMBL" id="FOYM01000004">
    <property type="protein sequence ID" value="SFQ99165.1"/>
    <property type="molecule type" value="Genomic_DNA"/>
</dbReference>
<proteinExistence type="predicted"/>
<evidence type="ECO:0000313" key="3">
    <source>
        <dbReference type="EMBL" id="SFQ99165.1"/>
    </source>
</evidence>
<sequence length="334" mass="35794">MGSLAINVGKKLMFDNKGTVTIIVAAAMVALIGFCSLVVDIGNLFLTRQRLNNALDAAVLAGVQELPGSPDEARDKAARCFTDNGMDMASLTGVDISGDRRTITATGQADVEFFLARVLGITSSTVNCTSAARIDLLTSATDLVPVGIKEPPPGQTLEPGREYDLKISARDASHDDWYNYLGPGNCGLLDFPGGPRGKGSSEWREDFMEGYDGWLTMGDVIDTIPGNRSGPVKQVLDDRLNKAQDCNCYPDNYDRSCPRVVLVPVYVPVGEPGDDNKVRKVEITGFALVHLSNYVDNGQESYIKAVLIGGFAEGESDPGTPSGDFGCYNIKLVK</sequence>
<dbReference type="OrthoDB" id="5447051at2"/>
<gene>
    <name evidence="3" type="ORF">SAMN05660706_10438</name>
</gene>
<keyword evidence="4" id="KW-1185">Reference proteome</keyword>
<accession>A0A1I6D120</accession>
<evidence type="ECO:0000259" key="2">
    <source>
        <dbReference type="Pfam" id="PF13400"/>
    </source>
</evidence>